<evidence type="ECO:0000313" key="2">
    <source>
        <dbReference type="Proteomes" id="UP001303046"/>
    </source>
</evidence>
<proteinExistence type="predicted"/>
<protein>
    <recommendedName>
        <fullName evidence="3">Reverse transcriptase domain-containing protein</fullName>
    </recommendedName>
</protein>
<dbReference type="Proteomes" id="UP001303046">
    <property type="component" value="Unassembled WGS sequence"/>
</dbReference>
<dbReference type="EMBL" id="JAVFWL010000005">
    <property type="protein sequence ID" value="KAK6754271.1"/>
    <property type="molecule type" value="Genomic_DNA"/>
</dbReference>
<evidence type="ECO:0008006" key="3">
    <source>
        <dbReference type="Google" id="ProtNLM"/>
    </source>
</evidence>
<gene>
    <name evidence="1" type="primary">Necator_chrV.g18126</name>
    <name evidence="1" type="ORF">RB195_013335</name>
</gene>
<organism evidence="1 2">
    <name type="scientific">Necator americanus</name>
    <name type="common">Human hookworm</name>
    <dbReference type="NCBI Taxonomy" id="51031"/>
    <lineage>
        <taxon>Eukaryota</taxon>
        <taxon>Metazoa</taxon>
        <taxon>Ecdysozoa</taxon>
        <taxon>Nematoda</taxon>
        <taxon>Chromadorea</taxon>
        <taxon>Rhabditida</taxon>
        <taxon>Rhabditina</taxon>
        <taxon>Rhabditomorpha</taxon>
        <taxon>Strongyloidea</taxon>
        <taxon>Ancylostomatidae</taxon>
        <taxon>Bunostominae</taxon>
        <taxon>Necator</taxon>
    </lineage>
</organism>
<comment type="caution">
    <text evidence="1">The sequence shown here is derived from an EMBL/GenBank/DDBJ whole genome shotgun (WGS) entry which is preliminary data.</text>
</comment>
<evidence type="ECO:0000313" key="1">
    <source>
        <dbReference type="EMBL" id="KAK6754271.1"/>
    </source>
</evidence>
<keyword evidence="2" id="KW-1185">Reference proteome</keyword>
<name>A0ABR1DXR5_NECAM</name>
<accession>A0ABR1DXR5</accession>
<sequence length="80" mass="9214">MTEMWQRHSKPVQLAFAKFKATFDFVQFFNIRADGVPRKLTRLIEDMNKRSTAAVRTLAERTSSFEMEAGVRQGAVARSF</sequence>
<reference evidence="1 2" key="1">
    <citation type="submission" date="2023-08" db="EMBL/GenBank/DDBJ databases">
        <title>A Necator americanus chromosomal reference genome.</title>
        <authorList>
            <person name="Ilik V."/>
            <person name="Petrzelkova K.J."/>
            <person name="Pardy F."/>
            <person name="Fuh T."/>
            <person name="Niatou-Singa F.S."/>
            <person name="Gouil Q."/>
            <person name="Baker L."/>
            <person name="Ritchie M.E."/>
            <person name="Jex A.R."/>
            <person name="Gazzola D."/>
            <person name="Li H."/>
            <person name="Toshio Fujiwara R."/>
            <person name="Zhan B."/>
            <person name="Aroian R.V."/>
            <person name="Pafco B."/>
            <person name="Schwarz E.M."/>
        </authorList>
    </citation>
    <scope>NUCLEOTIDE SEQUENCE [LARGE SCALE GENOMIC DNA]</scope>
    <source>
        <strain evidence="1 2">Aroian</strain>
        <tissue evidence="1">Whole animal</tissue>
    </source>
</reference>